<keyword evidence="4" id="KW-0804">Transcription</keyword>
<evidence type="ECO:0000256" key="2">
    <source>
        <dbReference type="ARBA" id="ARBA00023015"/>
    </source>
</evidence>
<evidence type="ECO:0000256" key="3">
    <source>
        <dbReference type="ARBA" id="ARBA00023082"/>
    </source>
</evidence>
<dbReference type="GO" id="GO:0003677">
    <property type="term" value="F:DNA binding"/>
    <property type="evidence" value="ECO:0007669"/>
    <property type="project" value="InterPro"/>
</dbReference>
<feature type="domain" description="RNA polymerase sigma factor 70 region 4 type 2" evidence="6">
    <location>
        <begin position="125"/>
        <end position="174"/>
    </location>
</feature>
<dbReference type="SUPFAM" id="SSF88659">
    <property type="entry name" value="Sigma3 and sigma4 domains of RNA polymerase sigma factors"/>
    <property type="match status" value="1"/>
</dbReference>
<dbReference type="Gene3D" id="1.10.1740.10">
    <property type="match status" value="1"/>
</dbReference>
<dbReference type="InterPro" id="IPR014327">
    <property type="entry name" value="RNA_pol_sigma70_bacteroid"/>
</dbReference>
<dbReference type="Gene3D" id="1.10.10.10">
    <property type="entry name" value="Winged helix-like DNA-binding domain superfamily/Winged helix DNA-binding domain"/>
    <property type="match status" value="1"/>
</dbReference>
<dbReference type="PANTHER" id="PTHR43133:SF46">
    <property type="entry name" value="RNA POLYMERASE SIGMA-70 FACTOR ECF SUBFAMILY"/>
    <property type="match status" value="1"/>
</dbReference>
<dbReference type="InterPro" id="IPR013249">
    <property type="entry name" value="RNA_pol_sigma70_r4_t2"/>
</dbReference>
<dbReference type="EMBL" id="JBDKWZ010000001">
    <property type="protein sequence ID" value="MEN7546941.1"/>
    <property type="molecule type" value="Genomic_DNA"/>
</dbReference>
<evidence type="ECO:0000256" key="4">
    <source>
        <dbReference type="ARBA" id="ARBA00023163"/>
    </source>
</evidence>
<dbReference type="Pfam" id="PF08281">
    <property type="entry name" value="Sigma70_r4_2"/>
    <property type="match status" value="1"/>
</dbReference>
<keyword evidence="3" id="KW-0731">Sigma factor</keyword>
<dbReference type="RefSeq" id="WP_346819718.1">
    <property type="nucleotide sequence ID" value="NZ_JBDKWZ010000001.1"/>
</dbReference>
<keyword evidence="2" id="KW-0805">Transcription regulation</keyword>
<accession>A0AAW9S7N4</accession>
<evidence type="ECO:0000313" key="7">
    <source>
        <dbReference type="EMBL" id="MEN7546941.1"/>
    </source>
</evidence>
<gene>
    <name evidence="7" type="ORF">AAG747_03430</name>
</gene>
<dbReference type="NCBIfam" id="TIGR02937">
    <property type="entry name" value="sigma70-ECF"/>
    <property type="match status" value="1"/>
</dbReference>
<dbReference type="GO" id="GO:0016987">
    <property type="term" value="F:sigma factor activity"/>
    <property type="evidence" value="ECO:0007669"/>
    <property type="project" value="UniProtKB-KW"/>
</dbReference>
<dbReference type="AlphaFoldDB" id="A0AAW9S7N4"/>
<dbReference type="InterPro" id="IPR014284">
    <property type="entry name" value="RNA_pol_sigma-70_dom"/>
</dbReference>
<dbReference type="NCBIfam" id="TIGR02985">
    <property type="entry name" value="Sig70_bacteroi1"/>
    <property type="match status" value="1"/>
</dbReference>
<protein>
    <submittedName>
        <fullName evidence="7">RNA polymerase sigma-70 factor</fullName>
    </submittedName>
</protein>
<evidence type="ECO:0000256" key="1">
    <source>
        <dbReference type="ARBA" id="ARBA00010641"/>
    </source>
</evidence>
<organism evidence="7 8">
    <name type="scientific">Rapidithrix thailandica</name>
    <dbReference type="NCBI Taxonomy" id="413964"/>
    <lineage>
        <taxon>Bacteria</taxon>
        <taxon>Pseudomonadati</taxon>
        <taxon>Bacteroidota</taxon>
        <taxon>Cytophagia</taxon>
        <taxon>Cytophagales</taxon>
        <taxon>Flammeovirgaceae</taxon>
        <taxon>Rapidithrix</taxon>
    </lineage>
</organism>
<name>A0AAW9S7N4_9BACT</name>
<sequence>MLTTEQEIQLANDLKKGNQEALGCLFELLHKEVFTFVLPYTRNATVAEEIVQEVFIKLWDKRHQLKPEHSLKNFLFKMARNHTLDHLRKTKFEVEYKNELKHTKATAHSQTENELIYRDLQAFAEKAISQLPPKRKQIFELSRKQHMSYTEISEYLGISKNVVENQMVKALKTLRESLGKSFSV</sequence>
<evidence type="ECO:0000259" key="5">
    <source>
        <dbReference type="Pfam" id="PF04542"/>
    </source>
</evidence>
<dbReference type="Proteomes" id="UP001403385">
    <property type="component" value="Unassembled WGS sequence"/>
</dbReference>
<dbReference type="InterPro" id="IPR007627">
    <property type="entry name" value="RNA_pol_sigma70_r2"/>
</dbReference>
<keyword evidence="8" id="KW-1185">Reference proteome</keyword>
<evidence type="ECO:0000313" key="8">
    <source>
        <dbReference type="Proteomes" id="UP001403385"/>
    </source>
</evidence>
<dbReference type="InterPro" id="IPR013325">
    <property type="entry name" value="RNA_pol_sigma_r2"/>
</dbReference>
<dbReference type="InterPro" id="IPR036388">
    <property type="entry name" value="WH-like_DNA-bd_sf"/>
</dbReference>
<evidence type="ECO:0000259" key="6">
    <source>
        <dbReference type="Pfam" id="PF08281"/>
    </source>
</evidence>
<proteinExistence type="inferred from homology"/>
<dbReference type="GO" id="GO:0006352">
    <property type="term" value="P:DNA-templated transcription initiation"/>
    <property type="evidence" value="ECO:0007669"/>
    <property type="project" value="InterPro"/>
</dbReference>
<dbReference type="Pfam" id="PF04542">
    <property type="entry name" value="Sigma70_r2"/>
    <property type="match status" value="1"/>
</dbReference>
<reference evidence="7 8" key="1">
    <citation type="submission" date="2024-04" db="EMBL/GenBank/DDBJ databases">
        <title>Novel genus in family Flammeovirgaceae.</title>
        <authorList>
            <person name="Nguyen T.H."/>
            <person name="Vuong T.Q."/>
            <person name="Le H."/>
            <person name="Kim S.-G."/>
        </authorList>
    </citation>
    <scope>NUCLEOTIDE SEQUENCE [LARGE SCALE GENOMIC DNA]</scope>
    <source>
        <strain evidence="7 8">JCM 23209</strain>
    </source>
</reference>
<dbReference type="InterPro" id="IPR013324">
    <property type="entry name" value="RNA_pol_sigma_r3/r4-like"/>
</dbReference>
<dbReference type="SUPFAM" id="SSF88946">
    <property type="entry name" value="Sigma2 domain of RNA polymerase sigma factors"/>
    <property type="match status" value="1"/>
</dbReference>
<dbReference type="InterPro" id="IPR039425">
    <property type="entry name" value="RNA_pol_sigma-70-like"/>
</dbReference>
<comment type="similarity">
    <text evidence="1">Belongs to the sigma-70 factor family. ECF subfamily.</text>
</comment>
<feature type="domain" description="RNA polymerase sigma-70 region 2" evidence="5">
    <location>
        <begin position="25"/>
        <end position="91"/>
    </location>
</feature>
<dbReference type="PANTHER" id="PTHR43133">
    <property type="entry name" value="RNA POLYMERASE ECF-TYPE SIGMA FACTO"/>
    <property type="match status" value="1"/>
</dbReference>
<comment type="caution">
    <text evidence="7">The sequence shown here is derived from an EMBL/GenBank/DDBJ whole genome shotgun (WGS) entry which is preliminary data.</text>
</comment>